<dbReference type="EMBL" id="LXNG01000045">
    <property type="protein sequence ID" value="OAG65938.1"/>
    <property type="molecule type" value="Genomic_DNA"/>
</dbReference>
<protein>
    <submittedName>
        <fullName evidence="1">Uncharacterized protein</fullName>
    </submittedName>
</protein>
<dbReference type="Proteomes" id="UP000077659">
    <property type="component" value="Unassembled WGS sequence"/>
</dbReference>
<name>A0A1A9M6U7_9XANT</name>
<reference evidence="1 2" key="1">
    <citation type="submission" date="2016-05" db="EMBL/GenBank/DDBJ databases">
        <title>Pathogenic, phenotypic and molecular characterisation of Xanthomonas nasturtii sp. nov. and Xanthomonas floridensis sp. nov., new species of Xanthomonas associated with watercress production in Florida.</title>
        <authorList>
            <person name="Vicente J.G."/>
            <person name="Rothwell S."/>
            <person name="Holub E.B."/>
            <person name="Studholme D.J."/>
        </authorList>
    </citation>
    <scope>NUCLEOTIDE SEQUENCE [LARGE SCALE GENOMIC DNA]</scope>
    <source>
        <strain evidence="1 2">WHRI 8848</strain>
    </source>
</reference>
<comment type="caution">
    <text evidence="1">The sequence shown here is derived from an EMBL/GenBank/DDBJ whole genome shotgun (WGS) entry which is preliminary data.</text>
</comment>
<gene>
    <name evidence="1" type="ORF">A7D17_05650</name>
</gene>
<evidence type="ECO:0000313" key="2">
    <source>
        <dbReference type="Proteomes" id="UP000077659"/>
    </source>
</evidence>
<proteinExistence type="predicted"/>
<evidence type="ECO:0000313" key="1">
    <source>
        <dbReference type="EMBL" id="OAG65938.1"/>
    </source>
</evidence>
<sequence length="65" mass="7464">MLIYLLHFPIAPTIDTHQISSFRLANTEFFEVFINNDQVGVTIHDIEGKHFRNSLHPAFGRPVNS</sequence>
<dbReference type="AlphaFoldDB" id="A0A1A9M6U7"/>
<accession>A0A1A9M6U7</accession>
<organism evidence="1 2">
    <name type="scientific">Xanthomonas floridensis</name>
    <dbReference type="NCBI Taxonomy" id="1843580"/>
    <lineage>
        <taxon>Bacteria</taxon>
        <taxon>Pseudomonadati</taxon>
        <taxon>Pseudomonadota</taxon>
        <taxon>Gammaproteobacteria</taxon>
        <taxon>Lysobacterales</taxon>
        <taxon>Lysobacteraceae</taxon>
        <taxon>Xanthomonas</taxon>
    </lineage>
</organism>